<dbReference type="EMBL" id="NXLW01000003">
    <property type="protein sequence ID" value="RDU73158.1"/>
    <property type="molecule type" value="Genomic_DNA"/>
</dbReference>
<name>A0A3D8J6T6_9HELI</name>
<dbReference type="SUPFAM" id="SSF52833">
    <property type="entry name" value="Thioredoxin-like"/>
    <property type="match status" value="1"/>
</dbReference>
<evidence type="ECO:0000259" key="2">
    <source>
        <dbReference type="Pfam" id="PF13098"/>
    </source>
</evidence>
<dbReference type="Gene3D" id="3.40.30.10">
    <property type="entry name" value="Glutaredoxin"/>
    <property type="match status" value="1"/>
</dbReference>
<dbReference type="AlphaFoldDB" id="A0A3D8J6T6"/>
<protein>
    <submittedName>
        <fullName evidence="3">Thioredoxin family protein</fullName>
    </submittedName>
</protein>
<dbReference type="Pfam" id="PF13098">
    <property type="entry name" value="Thioredoxin_2"/>
    <property type="match status" value="1"/>
</dbReference>
<evidence type="ECO:0000313" key="4">
    <source>
        <dbReference type="Proteomes" id="UP000256424"/>
    </source>
</evidence>
<gene>
    <name evidence="3" type="ORF">CQA66_02755</name>
</gene>
<organism evidence="3 4">
    <name type="scientific">Helicobacter aurati</name>
    <dbReference type="NCBI Taxonomy" id="137778"/>
    <lineage>
        <taxon>Bacteria</taxon>
        <taxon>Pseudomonadati</taxon>
        <taxon>Campylobacterota</taxon>
        <taxon>Epsilonproteobacteria</taxon>
        <taxon>Campylobacterales</taxon>
        <taxon>Helicobacteraceae</taxon>
        <taxon>Helicobacter</taxon>
    </lineage>
</organism>
<proteinExistence type="predicted"/>
<keyword evidence="1" id="KW-1133">Transmembrane helix</keyword>
<feature type="transmembrane region" description="Helical" evidence="1">
    <location>
        <begin position="32"/>
        <end position="53"/>
    </location>
</feature>
<dbReference type="Proteomes" id="UP000256424">
    <property type="component" value="Unassembled WGS sequence"/>
</dbReference>
<dbReference type="InterPro" id="IPR012336">
    <property type="entry name" value="Thioredoxin-like_fold"/>
</dbReference>
<dbReference type="InterPro" id="IPR036249">
    <property type="entry name" value="Thioredoxin-like_sf"/>
</dbReference>
<evidence type="ECO:0000256" key="1">
    <source>
        <dbReference type="SAM" id="Phobius"/>
    </source>
</evidence>
<keyword evidence="4" id="KW-1185">Reference proteome</keyword>
<keyword evidence="1" id="KW-0472">Membrane</keyword>
<keyword evidence="1" id="KW-0812">Transmembrane</keyword>
<accession>A0A3D8J6T6</accession>
<reference evidence="3 4" key="1">
    <citation type="submission" date="2018-04" db="EMBL/GenBank/DDBJ databases">
        <title>Novel Campyloabacter and Helicobacter Species and Strains.</title>
        <authorList>
            <person name="Mannion A.J."/>
            <person name="Shen Z."/>
            <person name="Fox J.G."/>
        </authorList>
    </citation>
    <scope>NUCLEOTIDE SEQUENCE [LARGE SCALE GENOMIC DNA]</scope>
    <source>
        <strain evidence="3 4">MIT 97-5075</strain>
    </source>
</reference>
<evidence type="ECO:0000313" key="3">
    <source>
        <dbReference type="EMBL" id="RDU73158.1"/>
    </source>
</evidence>
<feature type="domain" description="Thioredoxin-like fold" evidence="2">
    <location>
        <begin position="84"/>
        <end position="177"/>
    </location>
</feature>
<comment type="caution">
    <text evidence="3">The sequence shown here is derived from an EMBL/GenBank/DDBJ whole genome shotgun (WGS) entry which is preliminary data.</text>
</comment>
<sequence length="215" mass="25054">MQRPTIYERQIVMFIAHTSLLRTQLSHPKDSFCNISCIFLTIATFIFTLSFAYSQETKTQQENAQSSDDLTLLFLDNKNITIGDKHVLLIFNKNECYYCEILKTSLIENPTIHGYLILNFSTYLININSKTKHNIPYLKLSGVNSLDMAKLYKITALPSMVFISTDSKEIMRIVGFPGERRLIRILEFVNNDLWKQFDTQKDRIEGFLEYEEDSH</sequence>